<dbReference type="PANTHER" id="PTHR10334">
    <property type="entry name" value="CYSTEINE-RICH SECRETORY PROTEIN-RELATED"/>
    <property type="match status" value="1"/>
</dbReference>
<evidence type="ECO:0000259" key="2">
    <source>
        <dbReference type="SMART" id="SM00198"/>
    </source>
</evidence>
<dbReference type="InterPro" id="IPR014044">
    <property type="entry name" value="CAP_dom"/>
</dbReference>
<keyword evidence="4" id="KW-1185">Reference proteome</keyword>
<evidence type="ECO:0000313" key="3">
    <source>
        <dbReference type="EMBL" id="MED6216342.1"/>
    </source>
</evidence>
<dbReference type="Gene3D" id="3.40.33.10">
    <property type="entry name" value="CAP"/>
    <property type="match status" value="1"/>
</dbReference>
<protein>
    <recommendedName>
        <fullName evidence="2">SCP domain-containing protein</fullName>
    </recommendedName>
</protein>
<name>A0ABU6Z139_9FABA</name>
<dbReference type="InterPro" id="IPR001283">
    <property type="entry name" value="CRISP-related"/>
</dbReference>
<proteinExistence type="predicted"/>
<evidence type="ECO:0000256" key="1">
    <source>
        <dbReference type="SAM" id="SignalP"/>
    </source>
</evidence>
<reference evidence="3 4" key="1">
    <citation type="journal article" date="2023" name="Plants (Basel)">
        <title>Bridging the Gap: Combining Genomics and Transcriptomics Approaches to Understand Stylosanthes scabra, an Orphan Legume from the Brazilian Caatinga.</title>
        <authorList>
            <person name="Ferreira-Neto J.R.C."/>
            <person name="da Silva M.D."/>
            <person name="Binneck E."/>
            <person name="de Melo N.F."/>
            <person name="da Silva R.H."/>
            <person name="de Melo A.L.T.M."/>
            <person name="Pandolfi V."/>
            <person name="Bustamante F.O."/>
            <person name="Brasileiro-Vidal A.C."/>
            <person name="Benko-Iseppon A.M."/>
        </authorList>
    </citation>
    <scope>NUCLEOTIDE SEQUENCE [LARGE SCALE GENOMIC DNA]</scope>
    <source>
        <tissue evidence="3">Leaves</tissue>
    </source>
</reference>
<keyword evidence="1" id="KW-0732">Signal</keyword>
<feature type="chain" id="PRO_5046355133" description="SCP domain-containing protein" evidence="1">
    <location>
        <begin position="25"/>
        <end position="165"/>
    </location>
</feature>
<feature type="domain" description="SCP" evidence="2">
    <location>
        <begin position="26"/>
        <end position="161"/>
    </location>
</feature>
<dbReference type="SUPFAM" id="SSF55797">
    <property type="entry name" value="PR-1-like"/>
    <property type="match status" value="1"/>
</dbReference>
<gene>
    <name evidence="3" type="ORF">PIB30_006986</name>
</gene>
<organism evidence="3 4">
    <name type="scientific">Stylosanthes scabra</name>
    <dbReference type="NCBI Taxonomy" id="79078"/>
    <lineage>
        <taxon>Eukaryota</taxon>
        <taxon>Viridiplantae</taxon>
        <taxon>Streptophyta</taxon>
        <taxon>Embryophyta</taxon>
        <taxon>Tracheophyta</taxon>
        <taxon>Spermatophyta</taxon>
        <taxon>Magnoliopsida</taxon>
        <taxon>eudicotyledons</taxon>
        <taxon>Gunneridae</taxon>
        <taxon>Pentapetalae</taxon>
        <taxon>rosids</taxon>
        <taxon>fabids</taxon>
        <taxon>Fabales</taxon>
        <taxon>Fabaceae</taxon>
        <taxon>Papilionoideae</taxon>
        <taxon>50 kb inversion clade</taxon>
        <taxon>dalbergioids sensu lato</taxon>
        <taxon>Dalbergieae</taxon>
        <taxon>Pterocarpus clade</taxon>
        <taxon>Stylosanthes</taxon>
    </lineage>
</organism>
<dbReference type="EMBL" id="JASCZI010271875">
    <property type="protein sequence ID" value="MED6216342.1"/>
    <property type="molecule type" value="Genomic_DNA"/>
</dbReference>
<comment type="caution">
    <text evidence="3">The sequence shown here is derived from an EMBL/GenBank/DDBJ whole genome shotgun (WGS) entry which is preliminary data.</text>
</comment>
<sequence length="165" mass="18361">MERVLKILVVLISFLSVFPLGSLAQNRPEDYLAIHNAARKNVGVWPLKWDPNLVEQAQHFLNKHKVDCMKGVPLAHVSIGRNIALKRGSKSFTGFDAVKMWVIQGKHYDHISNSCVGGECRGYTQVVWKTTTHVGCARVTCDNDAGTIVCCDYEPPGNILGLRPY</sequence>
<evidence type="ECO:0000313" key="4">
    <source>
        <dbReference type="Proteomes" id="UP001341840"/>
    </source>
</evidence>
<dbReference type="Pfam" id="PF00188">
    <property type="entry name" value="CAP"/>
    <property type="match status" value="1"/>
</dbReference>
<feature type="signal peptide" evidence="1">
    <location>
        <begin position="1"/>
        <end position="24"/>
    </location>
</feature>
<dbReference type="PRINTS" id="PR00837">
    <property type="entry name" value="V5TPXLIKE"/>
</dbReference>
<dbReference type="Proteomes" id="UP001341840">
    <property type="component" value="Unassembled WGS sequence"/>
</dbReference>
<accession>A0ABU6Z139</accession>
<dbReference type="SMART" id="SM00198">
    <property type="entry name" value="SCP"/>
    <property type="match status" value="1"/>
</dbReference>
<dbReference type="InterPro" id="IPR035940">
    <property type="entry name" value="CAP_sf"/>
</dbReference>